<keyword evidence="3" id="KW-1185">Reference proteome</keyword>
<comment type="caution">
    <text evidence="2">The sequence shown here is derived from an EMBL/GenBank/DDBJ whole genome shotgun (WGS) entry which is preliminary data.</text>
</comment>
<feature type="region of interest" description="Disordered" evidence="1">
    <location>
        <begin position="1"/>
        <end position="113"/>
    </location>
</feature>
<dbReference type="EMBL" id="PUHQ01000001">
    <property type="protein sequence ID" value="KAG0667671.1"/>
    <property type="molecule type" value="Genomic_DNA"/>
</dbReference>
<evidence type="ECO:0000313" key="3">
    <source>
        <dbReference type="Proteomes" id="UP000777482"/>
    </source>
</evidence>
<feature type="region of interest" description="Disordered" evidence="1">
    <location>
        <begin position="414"/>
        <end position="505"/>
    </location>
</feature>
<evidence type="ECO:0000256" key="1">
    <source>
        <dbReference type="SAM" id="MobiDB-lite"/>
    </source>
</evidence>
<evidence type="ECO:0000313" key="2">
    <source>
        <dbReference type="EMBL" id="KAG0667671.1"/>
    </source>
</evidence>
<dbReference type="Proteomes" id="UP000777482">
    <property type="component" value="Unassembled WGS sequence"/>
</dbReference>
<feature type="compositionally biased region" description="Low complexity" evidence="1">
    <location>
        <begin position="25"/>
        <end position="39"/>
    </location>
</feature>
<organism evidence="2 3">
    <name type="scientific">Rhodotorula mucilaginosa</name>
    <name type="common">Yeast</name>
    <name type="synonym">Rhodotorula rubra</name>
    <dbReference type="NCBI Taxonomy" id="5537"/>
    <lineage>
        <taxon>Eukaryota</taxon>
        <taxon>Fungi</taxon>
        <taxon>Dikarya</taxon>
        <taxon>Basidiomycota</taxon>
        <taxon>Pucciniomycotina</taxon>
        <taxon>Microbotryomycetes</taxon>
        <taxon>Sporidiobolales</taxon>
        <taxon>Sporidiobolaceae</taxon>
        <taxon>Rhodotorula</taxon>
    </lineage>
</organism>
<protein>
    <submittedName>
        <fullName evidence="2">Uncharacterized protein</fullName>
    </submittedName>
</protein>
<gene>
    <name evidence="2" type="ORF">C6P46_000208</name>
</gene>
<dbReference type="OrthoDB" id="10582362at2759"/>
<proteinExistence type="predicted"/>
<reference evidence="2 3" key="1">
    <citation type="submission" date="2020-11" db="EMBL/GenBank/DDBJ databases">
        <title>Kefir isolates.</title>
        <authorList>
            <person name="Marcisauskas S."/>
            <person name="Kim Y."/>
            <person name="Blasche S."/>
        </authorList>
    </citation>
    <scope>NUCLEOTIDE SEQUENCE [LARGE SCALE GENOMIC DNA]</scope>
    <source>
        <strain evidence="2 3">KR</strain>
    </source>
</reference>
<accession>A0A9P7B9J6</accession>
<sequence>MSTIKSENWDMDWLMPQAPVRKSVSHSTSSSSPPSSVHSQARRTPSTSPEAAIAVKKEEEDEAPLPRPSQSKKRSLAPEREDDDKEKVQRRGKVKRSQSPSVAIKFEPDSDEEDKLKVLRREEEERAQKKFKWPRPAAMEGVNLFRLEDLDERGAPFVVPPGSELDAGLQSMLSQADGGFKRCDLPGPQQETNWAAGQAILSLSGVYPAEDHHHIAVWVLLPKRASGEQEGETWFPFGVYRTYWNGAAEPGEFDGLLLSPDEKEPLRDGWQKQEEVLGAHDFYTKGTLSEYGRWMYENTLIDKRAGHTEIGVDAVPTKEVERQEIRAATRFCLSRNRGLNVGYTVYVYDGPITEEEIGDAVERRALRRRAERVGMWNTRGKKVYPLTEEEIGDSEEKAWVMREAIRLEMVGKKKNEEDVDPEQSGQPKKKKAKKSTAGKKKSTAGKNKVANRGGNPPRRRSTTPQAPAQRADRARRSVGMVYYGEDHVEEDDAGESDSATSRMRANPIRTTEPTTRTIGRSEGACNRSLLFTLGKREQNRGSHTGAKSNAAREDWMLVTAEIVPKRKKRKRDNVSTMVV</sequence>
<feature type="compositionally biased region" description="Basic residues" evidence="1">
    <location>
        <begin position="427"/>
        <end position="443"/>
    </location>
</feature>
<dbReference type="AlphaFoldDB" id="A0A9P7B9J6"/>
<name>A0A9P7B9J6_RHOMI</name>